<dbReference type="HAMAP" id="MF_01398">
    <property type="entry name" value="ATP_synth_b_bprime"/>
    <property type="match status" value="1"/>
</dbReference>
<dbReference type="PANTHER" id="PTHR33445:SF1">
    <property type="entry name" value="ATP SYNTHASE SUBUNIT B"/>
    <property type="match status" value="1"/>
</dbReference>
<dbReference type="EMBL" id="AMRJ01000030">
    <property type="protein sequence ID" value="EKF73247.1"/>
    <property type="molecule type" value="Genomic_DNA"/>
</dbReference>
<dbReference type="Gene3D" id="1.20.5.620">
    <property type="entry name" value="F1F0 ATP synthase subunit B, membrane domain"/>
    <property type="match status" value="1"/>
</dbReference>
<evidence type="ECO:0000313" key="20">
    <source>
        <dbReference type="Proteomes" id="UP000010164"/>
    </source>
</evidence>
<dbReference type="Pfam" id="PF00430">
    <property type="entry name" value="ATP-synt_B"/>
    <property type="match status" value="1"/>
</dbReference>
<keyword evidence="6 16" id="KW-0812">Transmembrane</keyword>
<evidence type="ECO:0000256" key="18">
    <source>
        <dbReference type="SAM" id="Coils"/>
    </source>
</evidence>
<evidence type="ECO:0000256" key="11">
    <source>
        <dbReference type="ARBA" id="ARBA00023310"/>
    </source>
</evidence>
<dbReference type="NCBIfam" id="TIGR01144">
    <property type="entry name" value="ATP_synt_b"/>
    <property type="match status" value="1"/>
</dbReference>
<keyword evidence="20" id="KW-1185">Reference proteome</keyword>
<comment type="subunit">
    <text evidence="16">F-type ATPases have 2 components, F(1) - the catalytic core - and F(0) - the membrane proton channel. F(1) has five subunits: alpha(3), beta(3), gamma(1), delta(1), epsilon(1). F(0) has three main subunits: a(1), b(2) and c(10-14). The alpha and beta chains form an alternating ring which encloses part of the gamma chain. F(1) is attached to F(0) by a central stalk formed by the gamma and epsilon chains, while a peripheral stalk is formed by the delta and b chains.</text>
</comment>
<evidence type="ECO:0000256" key="16">
    <source>
        <dbReference type="HAMAP-Rule" id="MF_01398"/>
    </source>
</evidence>
<dbReference type="NCBIfam" id="NF004411">
    <property type="entry name" value="PRK05759.1-2"/>
    <property type="match status" value="1"/>
</dbReference>
<dbReference type="InterPro" id="IPR050059">
    <property type="entry name" value="ATP_synthase_B_chain"/>
</dbReference>
<dbReference type="GO" id="GO:0012505">
    <property type="term" value="C:endomembrane system"/>
    <property type="evidence" value="ECO:0007669"/>
    <property type="project" value="UniProtKB-SubCell"/>
</dbReference>
<dbReference type="OrthoDB" id="9788020at2"/>
<keyword evidence="10 16" id="KW-0472">Membrane</keyword>
<dbReference type="PANTHER" id="PTHR33445">
    <property type="entry name" value="ATP SYNTHASE SUBUNIT B', CHLOROPLASTIC"/>
    <property type="match status" value="1"/>
</dbReference>
<keyword evidence="2 16" id="KW-0813">Transport</keyword>
<evidence type="ECO:0000256" key="3">
    <source>
        <dbReference type="ARBA" id="ARBA00022475"/>
    </source>
</evidence>
<comment type="subcellular location">
    <subcellularLocation>
        <location evidence="16">Cell membrane</location>
        <topology evidence="16">Single-pass membrane protein</topology>
    </subcellularLocation>
    <subcellularLocation>
        <location evidence="15">Endomembrane system</location>
        <topology evidence="15">Single-pass membrane protein</topology>
    </subcellularLocation>
</comment>
<dbReference type="InterPro" id="IPR002146">
    <property type="entry name" value="ATP_synth_b/b'su_bac/chlpt"/>
</dbReference>
<accession>L0WAX2</accession>
<dbReference type="CDD" id="cd06503">
    <property type="entry name" value="ATP-synt_Fo_b"/>
    <property type="match status" value="1"/>
</dbReference>
<keyword evidence="11 16" id="KW-0066">ATP synthesis</keyword>
<keyword evidence="5 16" id="KW-0138">CF(0)</keyword>
<dbReference type="GO" id="GO:0045259">
    <property type="term" value="C:proton-transporting ATP synthase complex"/>
    <property type="evidence" value="ECO:0007669"/>
    <property type="project" value="UniProtKB-KW"/>
</dbReference>
<dbReference type="GO" id="GO:0046933">
    <property type="term" value="F:proton-transporting ATP synthase activity, rotational mechanism"/>
    <property type="evidence" value="ECO:0007669"/>
    <property type="project" value="UniProtKB-UniRule"/>
</dbReference>
<dbReference type="RefSeq" id="WP_008930079.1">
    <property type="nucleotide sequence ID" value="NZ_AMRJ01000030.1"/>
</dbReference>
<comment type="function">
    <text evidence="12 16">F(1)F(0) ATP synthase produces ATP from ADP in the presence of a proton or sodium gradient. F-type ATPases consist of two structural domains, F(1) containing the extramembraneous catalytic core and F(0) containing the membrane proton channel, linked together by a central stalk and a peripheral stalk. During catalysis, ATP synthesis in the catalytic domain of F(1) is coupled via a rotary mechanism of the central stalk subunits to proton translocation.</text>
</comment>
<keyword evidence="9 16" id="KW-0406">Ion transport</keyword>
<evidence type="ECO:0000256" key="2">
    <source>
        <dbReference type="ARBA" id="ARBA00022448"/>
    </source>
</evidence>
<feature type="coiled-coil region" evidence="18">
    <location>
        <begin position="47"/>
        <end position="126"/>
    </location>
</feature>
<evidence type="ECO:0000256" key="12">
    <source>
        <dbReference type="ARBA" id="ARBA00025198"/>
    </source>
</evidence>
<feature type="transmembrane region" description="Helical" evidence="16">
    <location>
        <begin position="6"/>
        <end position="26"/>
    </location>
</feature>
<gene>
    <name evidence="16" type="primary">atpF</name>
    <name evidence="19" type="ORF">A11A3_14547</name>
</gene>
<evidence type="ECO:0000256" key="1">
    <source>
        <dbReference type="ARBA" id="ARBA00005513"/>
    </source>
</evidence>
<comment type="similarity">
    <text evidence="1 16 17">Belongs to the ATPase B chain family.</text>
</comment>
<evidence type="ECO:0000256" key="14">
    <source>
        <dbReference type="ARBA" id="ARBA00026054"/>
    </source>
</evidence>
<evidence type="ECO:0000256" key="7">
    <source>
        <dbReference type="ARBA" id="ARBA00022781"/>
    </source>
</evidence>
<comment type="subunit">
    <text evidence="14">F-type ATPases have 2 components, F(1) - the catalytic core - and F(0) - the membrane proton channel. F(1) has five subunits: alpha(3), beta(3), gamma(1), delta(1), epsilon(1). F(0) has four main subunits: a(1), b(2) and c(10-14). The alpha and beta chains form an alternating ring which encloses part of the gamma chain. F(1) is attached to F(0) by a central stalk formed by the gamma and epsilon chains, while a peripheral stalk is formed by the delta and b chains.</text>
</comment>
<dbReference type="Proteomes" id="UP000010164">
    <property type="component" value="Unassembled WGS sequence"/>
</dbReference>
<evidence type="ECO:0000256" key="15">
    <source>
        <dbReference type="ARBA" id="ARBA00037847"/>
    </source>
</evidence>
<sequence length="156" mass="17466">MDFNLTFIGQMIAFAIFVFLTMRYVWPPITQAMEERQKKIADGLSAADRAERDLQLAQEKAAADLKEAKAKAAQIIDQANRRANLIVDEAKTQARTEGERLIERAQSEIEQEMNRAREELRKAVSALVIDGAEKVLGSEVKQDAHNDLLAKLAAEL</sequence>
<dbReference type="GO" id="GO:0005886">
    <property type="term" value="C:plasma membrane"/>
    <property type="evidence" value="ECO:0007669"/>
    <property type="project" value="UniProtKB-SubCell"/>
</dbReference>
<evidence type="ECO:0000256" key="9">
    <source>
        <dbReference type="ARBA" id="ARBA00023065"/>
    </source>
</evidence>
<evidence type="ECO:0000256" key="17">
    <source>
        <dbReference type="RuleBase" id="RU003848"/>
    </source>
</evidence>
<evidence type="ECO:0000256" key="5">
    <source>
        <dbReference type="ARBA" id="ARBA00022547"/>
    </source>
</evidence>
<dbReference type="GO" id="GO:0046961">
    <property type="term" value="F:proton-transporting ATPase activity, rotational mechanism"/>
    <property type="evidence" value="ECO:0007669"/>
    <property type="project" value="TreeGrafter"/>
</dbReference>
<dbReference type="eggNOG" id="COG0711">
    <property type="taxonomic scope" value="Bacteria"/>
</dbReference>
<keyword evidence="3 16" id="KW-1003">Cell membrane</keyword>
<organism evidence="19 20">
    <name type="scientific">Alcanivorax hongdengensis A-11-3</name>
    <dbReference type="NCBI Taxonomy" id="1177179"/>
    <lineage>
        <taxon>Bacteria</taxon>
        <taxon>Pseudomonadati</taxon>
        <taxon>Pseudomonadota</taxon>
        <taxon>Gammaproteobacteria</taxon>
        <taxon>Oceanospirillales</taxon>
        <taxon>Alcanivoracaceae</taxon>
        <taxon>Alcanivorax</taxon>
    </lineage>
</organism>
<dbReference type="FunFam" id="1.20.5.620:FF:000001">
    <property type="entry name" value="ATP synthase subunit b"/>
    <property type="match status" value="1"/>
</dbReference>
<evidence type="ECO:0000313" key="19">
    <source>
        <dbReference type="EMBL" id="EKF73247.1"/>
    </source>
</evidence>
<evidence type="ECO:0000256" key="8">
    <source>
        <dbReference type="ARBA" id="ARBA00022989"/>
    </source>
</evidence>
<comment type="function">
    <text evidence="13">Component of the F(0) channel, it forms part of the peripheral stalk, linking F(1) to F(0). The b'-subunit is a diverged and duplicated form of b found in plants and photosynthetic bacteria.</text>
</comment>
<reference evidence="19 20" key="1">
    <citation type="journal article" date="2012" name="J. Bacteriol.">
        <title>Genome Sequence of the Alkane-Degrading Bacterium Alcanivorax hongdengensis Type Strain A-11-3.</title>
        <authorList>
            <person name="Lai Q."/>
            <person name="Shao Z."/>
        </authorList>
    </citation>
    <scope>NUCLEOTIDE SEQUENCE [LARGE SCALE GENOMIC DNA]</scope>
    <source>
        <strain evidence="19 20">A-11-3</strain>
    </source>
</reference>
<keyword evidence="7 16" id="KW-0375">Hydrogen ion transport</keyword>
<keyword evidence="8 16" id="KW-1133">Transmembrane helix</keyword>
<dbReference type="InterPro" id="IPR028987">
    <property type="entry name" value="ATP_synth_B-like_membr_sf"/>
</dbReference>
<name>L0WAX2_9GAMM</name>
<dbReference type="SUPFAM" id="SSF81573">
    <property type="entry name" value="F1F0 ATP synthase subunit B, membrane domain"/>
    <property type="match status" value="1"/>
</dbReference>
<evidence type="ECO:0000256" key="10">
    <source>
        <dbReference type="ARBA" id="ARBA00023136"/>
    </source>
</evidence>
<dbReference type="STRING" id="1177179.A11A3_14547"/>
<evidence type="ECO:0000256" key="6">
    <source>
        <dbReference type="ARBA" id="ARBA00022692"/>
    </source>
</evidence>
<evidence type="ECO:0000256" key="13">
    <source>
        <dbReference type="ARBA" id="ARBA00025614"/>
    </source>
</evidence>
<protein>
    <recommendedName>
        <fullName evidence="16">ATP synthase subunit b</fullName>
    </recommendedName>
    <alternativeName>
        <fullName evidence="16">ATP synthase F(0) sector subunit b</fullName>
    </alternativeName>
    <alternativeName>
        <fullName evidence="16">ATPase subunit I</fullName>
    </alternativeName>
    <alternativeName>
        <fullName evidence="16">F-type ATPase subunit b</fullName>
        <shortName evidence="16">F-ATPase subunit b</shortName>
    </alternativeName>
</protein>
<proteinExistence type="inferred from homology"/>
<keyword evidence="18" id="KW-0175">Coiled coil</keyword>
<evidence type="ECO:0000256" key="4">
    <source>
        <dbReference type="ARBA" id="ARBA00022519"/>
    </source>
</evidence>
<dbReference type="InterPro" id="IPR005864">
    <property type="entry name" value="ATP_synth_F0_bsu_bac"/>
</dbReference>
<keyword evidence="4" id="KW-0997">Cell inner membrane</keyword>
<dbReference type="AlphaFoldDB" id="L0WAX2"/>
<dbReference type="PATRIC" id="fig|1177179.3.peg.2868"/>
<comment type="caution">
    <text evidence="19">The sequence shown here is derived from an EMBL/GenBank/DDBJ whole genome shotgun (WGS) entry which is preliminary data.</text>
</comment>